<protein>
    <submittedName>
        <fullName evidence="3">Iron uptake protein</fullName>
    </submittedName>
</protein>
<keyword evidence="1" id="KW-0472">Membrane</keyword>
<reference evidence="3 4" key="1">
    <citation type="journal article" date="2014" name="PLoS ONE">
        <title>Genome Information of Methylobacterium oryzae, a Plant-Probiotic Methylotroph in the Phyllosphere.</title>
        <authorList>
            <person name="Kwak M.J."/>
            <person name="Jeong H."/>
            <person name="Madhaiyan M."/>
            <person name="Lee Y."/>
            <person name="Sa T.M."/>
            <person name="Oh T.K."/>
            <person name="Kim J.F."/>
        </authorList>
    </citation>
    <scope>NUCLEOTIDE SEQUENCE [LARGE SCALE GENOMIC DNA]</scope>
    <source>
        <strain evidence="3 4">CBMB20</strain>
    </source>
</reference>
<gene>
    <name evidence="3" type="ORF">MOC_0152</name>
</gene>
<evidence type="ECO:0000313" key="3">
    <source>
        <dbReference type="EMBL" id="AIQ87907.1"/>
    </source>
</evidence>
<keyword evidence="1" id="KW-1133">Transmembrane helix</keyword>
<accession>A0A089NKQ2</accession>
<proteinExistence type="predicted"/>
<evidence type="ECO:0000256" key="2">
    <source>
        <dbReference type="SAM" id="SignalP"/>
    </source>
</evidence>
<keyword evidence="4" id="KW-1185">Reference proteome</keyword>
<feature type="transmembrane region" description="Helical" evidence="1">
    <location>
        <begin position="97"/>
        <end position="114"/>
    </location>
</feature>
<keyword evidence="1" id="KW-0812">Transmembrane</keyword>
<dbReference type="HOGENOM" id="CLU_144870_4_0_5"/>
<dbReference type="eggNOG" id="ENOG5033AD4">
    <property type="taxonomic scope" value="Bacteria"/>
</dbReference>
<sequence>MTAAALILSLLLSFSGFAALALSLDRHHRAAYRISVPDRRVASLRMAGWCGLALSFAAAIAAAGWNFGPVQWIGSLTGSALIVVAFIAYRPTWLRNAALAALPLAAAAAPLALLR</sequence>
<dbReference type="KEGG" id="mor:MOC_0152"/>
<dbReference type="Proteomes" id="UP000029492">
    <property type="component" value="Chromosome"/>
</dbReference>
<organism evidence="3 4">
    <name type="scientific">Methylobacterium oryzae CBMB20</name>
    <dbReference type="NCBI Taxonomy" id="693986"/>
    <lineage>
        <taxon>Bacteria</taxon>
        <taxon>Pseudomonadati</taxon>
        <taxon>Pseudomonadota</taxon>
        <taxon>Alphaproteobacteria</taxon>
        <taxon>Hyphomicrobiales</taxon>
        <taxon>Methylobacteriaceae</taxon>
        <taxon>Methylobacterium</taxon>
    </lineage>
</organism>
<dbReference type="EMBL" id="CP003811">
    <property type="protein sequence ID" value="AIQ87907.1"/>
    <property type="molecule type" value="Genomic_DNA"/>
</dbReference>
<name>A0A089NKQ2_9HYPH</name>
<keyword evidence="2" id="KW-0732">Signal</keyword>
<dbReference type="Pfam" id="PF11804">
    <property type="entry name" value="DUF3325"/>
    <property type="match status" value="1"/>
</dbReference>
<evidence type="ECO:0000313" key="4">
    <source>
        <dbReference type="Proteomes" id="UP000029492"/>
    </source>
</evidence>
<evidence type="ECO:0000256" key="1">
    <source>
        <dbReference type="SAM" id="Phobius"/>
    </source>
</evidence>
<feature type="chain" id="PRO_5001847807" evidence="2">
    <location>
        <begin position="19"/>
        <end position="115"/>
    </location>
</feature>
<feature type="signal peptide" evidence="2">
    <location>
        <begin position="1"/>
        <end position="18"/>
    </location>
</feature>
<dbReference type="STRING" id="693986.MOC_0152"/>
<dbReference type="RefSeq" id="WP_043345237.1">
    <property type="nucleotide sequence ID" value="NZ_CP003811.1"/>
</dbReference>
<feature type="transmembrane region" description="Helical" evidence="1">
    <location>
        <begin position="45"/>
        <end position="65"/>
    </location>
</feature>
<dbReference type="AlphaFoldDB" id="A0A089NKQ2"/>
<feature type="transmembrane region" description="Helical" evidence="1">
    <location>
        <begin position="72"/>
        <end position="91"/>
    </location>
</feature>
<dbReference type="InterPro" id="IPR021762">
    <property type="entry name" value="DUF3325"/>
</dbReference>